<name>A0A7X0C182_9ACTN</name>
<feature type="domain" description="Glycosyltransferase 2-like" evidence="11">
    <location>
        <begin position="6"/>
        <end position="160"/>
    </location>
</feature>
<dbReference type="Pfam" id="PF00535">
    <property type="entry name" value="Glycos_transf_2"/>
    <property type="match status" value="1"/>
</dbReference>
<dbReference type="PANTHER" id="PTHR48090">
    <property type="entry name" value="UNDECAPRENYL-PHOSPHATE 4-DEOXY-4-FORMAMIDO-L-ARABINOSE TRANSFERASE-RELATED"/>
    <property type="match status" value="1"/>
</dbReference>
<keyword evidence="6" id="KW-0448">Lipopolysaccharide biosynthesis</keyword>
<keyword evidence="13" id="KW-1185">Reference proteome</keyword>
<keyword evidence="8 10" id="KW-0472">Membrane</keyword>
<feature type="transmembrane region" description="Helical" evidence="10">
    <location>
        <begin position="252"/>
        <end position="275"/>
    </location>
</feature>
<dbReference type="AlphaFoldDB" id="A0A7X0C182"/>
<dbReference type="SUPFAM" id="SSF53448">
    <property type="entry name" value="Nucleotide-diphospho-sugar transferases"/>
    <property type="match status" value="1"/>
</dbReference>
<dbReference type="InterPro" id="IPR050256">
    <property type="entry name" value="Glycosyltransferase_2"/>
</dbReference>
<comment type="similarity">
    <text evidence="1">Belongs to the glycosyltransferase 2 family.</text>
</comment>
<evidence type="ECO:0000256" key="6">
    <source>
        <dbReference type="ARBA" id="ARBA00022985"/>
    </source>
</evidence>
<dbReference type="EMBL" id="JACHJB010000001">
    <property type="protein sequence ID" value="MBB6345570.1"/>
    <property type="molecule type" value="Genomic_DNA"/>
</dbReference>
<keyword evidence="7 10" id="KW-1133">Transmembrane helix</keyword>
<dbReference type="GO" id="GO:0005886">
    <property type="term" value="C:plasma membrane"/>
    <property type="evidence" value="ECO:0007669"/>
    <property type="project" value="TreeGrafter"/>
</dbReference>
<evidence type="ECO:0000256" key="7">
    <source>
        <dbReference type="ARBA" id="ARBA00022989"/>
    </source>
</evidence>
<dbReference type="InterPro" id="IPR029044">
    <property type="entry name" value="Nucleotide-diphossugar_trans"/>
</dbReference>
<dbReference type="CDD" id="cd04187">
    <property type="entry name" value="DPM1_like_bac"/>
    <property type="match status" value="1"/>
</dbReference>
<dbReference type="GO" id="GO:0009103">
    <property type="term" value="P:lipopolysaccharide biosynthetic process"/>
    <property type="evidence" value="ECO:0007669"/>
    <property type="project" value="UniProtKB-KW"/>
</dbReference>
<evidence type="ECO:0000256" key="3">
    <source>
        <dbReference type="ARBA" id="ARBA00022676"/>
    </source>
</evidence>
<dbReference type="PANTHER" id="PTHR48090:SF3">
    <property type="entry name" value="UNDECAPRENYL-PHOSPHATE 4-DEOXY-4-FORMAMIDO-L-ARABINOSE TRANSFERASE"/>
    <property type="match status" value="1"/>
</dbReference>
<keyword evidence="4 12" id="KW-0808">Transferase</keyword>
<evidence type="ECO:0000256" key="10">
    <source>
        <dbReference type="SAM" id="Phobius"/>
    </source>
</evidence>
<dbReference type="InterPro" id="IPR001173">
    <property type="entry name" value="Glyco_trans_2-like"/>
</dbReference>
<evidence type="ECO:0000256" key="5">
    <source>
        <dbReference type="ARBA" id="ARBA00022692"/>
    </source>
</evidence>
<dbReference type="RefSeq" id="WP_312891523.1">
    <property type="nucleotide sequence ID" value="NZ_JACHJB010000001.1"/>
</dbReference>
<reference evidence="12 13" key="1">
    <citation type="submission" date="2020-08" db="EMBL/GenBank/DDBJ databases">
        <title>Sequencing the genomes of 1000 actinobacteria strains.</title>
        <authorList>
            <person name="Klenk H.-P."/>
        </authorList>
    </citation>
    <scope>NUCLEOTIDE SEQUENCE [LARGE SCALE GENOMIC DNA]</scope>
    <source>
        <strain evidence="12 13">DSM 45913</strain>
    </source>
</reference>
<evidence type="ECO:0000259" key="11">
    <source>
        <dbReference type="Pfam" id="PF00535"/>
    </source>
</evidence>
<keyword evidence="2" id="KW-1003">Cell membrane</keyword>
<evidence type="ECO:0000256" key="9">
    <source>
        <dbReference type="SAM" id="MobiDB-lite"/>
    </source>
</evidence>
<feature type="region of interest" description="Disordered" evidence="9">
    <location>
        <begin position="300"/>
        <end position="331"/>
    </location>
</feature>
<dbReference type="Gene3D" id="3.90.550.10">
    <property type="entry name" value="Spore Coat Polysaccharide Biosynthesis Protein SpsA, Chain A"/>
    <property type="match status" value="1"/>
</dbReference>
<dbReference type="GO" id="GO:0016757">
    <property type="term" value="F:glycosyltransferase activity"/>
    <property type="evidence" value="ECO:0007669"/>
    <property type="project" value="UniProtKB-KW"/>
</dbReference>
<feature type="compositionally biased region" description="Basic and acidic residues" evidence="9">
    <location>
        <begin position="321"/>
        <end position="331"/>
    </location>
</feature>
<keyword evidence="5 10" id="KW-0812">Transmembrane</keyword>
<evidence type="ECO:0000313" key="12">
    <source>
        <dbReference type="EMBL" id="MBB6345570.1"/>
    </source>
</evidence>
<sequence>MNTGLTVLVPCYNEGAQVETAHAELVRALDEVGELEILFVDDGSTDDSLDRIRRLAGTDPRVRYLSFTRNFGYDAVMAAGFRYAGRPWTVQCDADLQVPPEEIWSLLATAAEGYDVVFGERRGRRDPLVRRMGSAGLHWAARRVFGIDMPRGASTFRLVRTAVARTITDLRLPWFIPAVPLVGARYAVTPVAHRPRTAGRSKLRLVRLAGHAFELFFGFSWRPLTLSYAMAAAGGVVAVLLAVLALAGRAPFLVSAQLLLSALTLAAVALLGRYVQRSLRESDRLPRYLVREANVPLLPEDTLTGGLPGPPPPGRPAVMETRGRDSGARQR</sequence>
<evidence type="ECO:0000256" key="8">
    <source>
        <dbReference type="ARBA" id="ARBA00023136"/>
    </source>
</evidence>
<organism evidence="12 13">
    <name type="scientific">Nonomuraea muscovyensis</name>
    <dbReference type="NCBI Taxonomy" id="1124761"/>
    <lineage>
        <taxon>Bacteria</taxon>
        <taxon>Bacillati</taxon>
        <taxon>Actinomycetota</taxon>
        <taxon>Actinomycetes</taxon>
        <taxon>Streptosporangiales</taxon>
        <taxon>Streptosporangiaceae</taxon>
        <taxon>Nonomuraea</taxon>
    </lineage>
</organism>
<comment type="caution">
    <text evidence="12">The sequence shown here is derived from an EMBL/GenBank/DDBJ whole genome shotgun (WGS) entry which is preliminary data.</text>
</comment>
<evidence type="ECO:0000313" key="13">
    <source>
        <dbReference type="Proteomes" id="UP000583800"/>
    </source>
</evidence>
<accession>A0A7X0C182</accession>
<keyword evidence="3" id="KW-0328">Glycosyltransferase</keyword>
<evidence type="ECO:0000256" key="2">
    <source>
        <dbReference type="ARBA" id="ARBA00022475"/>
    </source>
</evidence>
<evidence type="ECO:0000256" key="4">
    <source>
        <dbReference type="ARBA" id="ARBA00022679"/>
    </source>
</evidence>
<feature type="transmembrane region" description="Helical" evidence="10">
    <location>
        <begin position="226"/>
        <end position="246"/>
    </location>
</feature>
<proteinExistence type="inferred from homology"/>
<gene>
    <name evidence="12" type="ORF">FHU36_002079</name>
</gene>
<dbReference type="Proteomes" id="UP000583800">
    <property type="component" value="Unassembled WGS sequence"/>
</dbReference>
<protein>
    <submittedName>
        <fullName evidence="12">Glycosyltransferase involved in cell wall biosynthesis</fullName>
    </submittedName>
</protein>
<evidence type="ECO:0000256" key="1">
    <source>
        <dbReference type="ARBA" id="ARBA00006739"/>
    </source>
</evidence>